<dbReference type="eggNOG" id="COG1309">
    <property type="taxonomic scope" value="Bacteria"/>
</dbReference>
<dbReference type="Proteomes" id="UP000009236">
    <property type="component" value="Chromosome"/>
</dbReference>
<organism evidence="8">
    <name type="scientific">Isoptericola variabilis (strain 225)</name>
    <dbReference type="NCBI Taxonomy" id="743718"/>
    <lineage>
        <taxon>Bacteria</taxon>
        <taxon>Bacillati</taxon>
        <taxon>Actinomycetota</taxon>
        <taxon>Actinomycetes</taxon>
        <taxon>Micrococcales</taxon>
        <taxon>Promicromonosporaceae</taxon>
        <taxon>Isoptericola</taxon>
    </lineage>
</organism>
<dbReference type="Gene3D" id="1.10.10.60">
    <property type="entry name" value="Homeodomain-like"/>
    <property type="match status" value="1"/>
</dbReference>
<feature type="region of interest" description="Disordered" evidence="5">
    <location>
        <begin position="205"/>
        <end position="235"/>
    </location>
</feature>
<sequence length="235" mass="25496">MTDSRRGEPEIARPGLRELKKAATRAAIADAAFELVRERGLDDVTIDEIAARALVSPRTFSNYFTCKEEAVLHSGYVEPEQLVASLGDRPADEAPLEALHAITRETIGALTPEQLDALRAKERLVGEFPTLLPYRMAQFDAVEGAVRRAVAHRLGVDDDAAYPRLVAGAAVTAIRTAVRQWVRQGGDADDLAALVEECFVELKAGLPPDSAREDEDEAESADGTTHDEPAPAEER</sequence>
<evidence type="ECO:0000256" key="3">
    <source>
        <dbReference type="ARBA" id="ARBA00023163"/>
    </source>
</evidence>
<dbReference type="PANTHER" id="PTHR30055:SF238">
    <property type="entry name" value="MYCOFACTOCIN BIOSYNTHESIS TRANSCRIPTIONAL REGULATOR MFTR-RELATED"/>
    <property type="match status" value="1"/>
</dbReference>
<keyword evidence="2 4" id="KW-0238">DNA-binding</keyword>
<accession>F6FQU0</accession>
<protein>
    <submittedName>
        <fullName evidence="7">Regulatory protein TetR</fullName>
    </submittedName>
</protein>
<dbReference type="SUPFAM" id="SSF46689">
    <property type="entry name" value="Homeodomain-like"/>
    <property type="match status" value="1"/>
</dbReference>
<evidence type="ECO:0000256" key="1">
    <source>
        <dbReference type="ARBA" id="ARBA00023015"/>
    </source>
</evidence>
<dbReference type="STRING" id="743718.Isova_0091"/>
<dbReference type="HOGENOM" id="CLU_069356_2_3_11"/>
<feature type="compositionally biased region" description="Basic and acidic residues" evidence="5">
    <location>
        <begin position="224"/>
        <end position="235"/>
    </location>
</feature>
<dbReference type="InterPro" id="IPR001647">
    <property type="entry name" value="HTH_TetR"/>
</dbReference>
<keyword evidence="8" id="KW-1185">Reference proteome</keyword>
<reference evidence="7 8" key="1">
    <citation type="submission" date="2011-05" db="EMBL/GenBank/DDBJ databases">
        <title>Complete sequence of Isoptericola variabilis 225.</title>
        <authorList>
            <consortium name="US DOE Joint Genome Institute"/>
            <person name="Lucas S."/>
            <person name="Han J."/>
            <person name="Lapidus A."/>
            <person name="Cheng J.-F."/>
            <person name="Goodwin L."/>
            <person name="Pitluck S."/>
            <person name="Peters L."/>
            <person name="Mikhailova N."/>
            <person name="Zeytun A."/>
            <person name="Han C."/>
            <person name="Tapia R."/>
            <person name="Land M."/>
            <person name="Hauser L."/>
            <person name="Kyrpides N."/>
            <person name="Ivanova N."/>
            <person name="Pagani I."/>
            <person name="Siebers A."/>
            <person name="Allgaier M."/>
            <person name="Thelen M."/>
            <person name="Hugenholtz P."/>
            <person name="Gladden J."/>
            <person name="Woyke T."/>
        </authorList>
    </citation>
    <scope>NUCLEOTIDE SEQUENCE [LARGE SCALE GENOMIC DNA]</scope>
    <source>
        <strain evidence="8">225</strain>
    </source>
</reference>
<dbReference type="AlphaFoldDB" id="F6FQU0"/>
<evidence type="ECO:0000256" key="4">
    <source>
        <dbReference type="PROSITE-ProRule" id="PRU00335"/>
    </source>
</evidence>
<dbReference type="InterPro" id="IPR009057">
    <property type="entry name" value="Homeodomain-like_sf"/>
</dbReference>
<dbReference type="InterPro" id="IPR041347">
    <property type="entry name" value="MftR_C"/>
</dbReference>
<evidence type="ECO:0000256" key="2">
    <source>
        <dbReference type="ARBA" id="ARBA00023125"/>
    </source>
</evidence>
<gene>
    <name evidence="7" type="ordered locus">Isova_0091</name>
</gene>
<evidence type="ECO:0000313" key="8">
    <source>
        <dbReference type="Proteomes" id="UP000009236"/>
    </source>
</evidence>
<dbReference type="PROSITE" id="PS50977">
    <property type="entry name" value="HTH_TETR_2"/>
    <property type="match status" value="1"/>
</dbReference>
<feature type="domain" description="HTH tetR-type" evidence="6">
    <location>
        <begin position="22"/>
        <end position="82"/>
    </location>
</feature>
<dbReference type="InterPro" id="IPR050109">
    <property type="entry name" value="HTH-type_TetR-like_transc_reg"/>
</dbReference>
<dbReference type="Pfam" id="PF17754">
    <property type="entry name" value="TetR_C_14"/>
    <property type="match status" value="1"/>
</dbReference>
<evidence type="ECO:0000256" key="5">
    <source>
        <dbReference type="SAM" id="MobiDB-lite"/>
    </source>
</evidence>
<proteinExistence type="predicted"/>
<dbReference type="Pfam" id="PF00440">
    <property type="entry name" value="TetR_N"/>
    <property type="match status" value="1"/>
</dbReference>
<dbReference type="RefSeq" id="WP_013837300.1">
    <property type="nucleotide sequence ID" value="NC_015588.1"/>
</dbReference>
<dbReference type="Gene3D" id="1.10.357.10">
    <property type="entry name" value="Tetracycline Repressor, domain 2"/>
    <property type="match status" value="1"/>
</dbReference>
<dbReference type="GO" id="GO:0000976">
    <property type="term" value="F:transcription cis-regulatory region binding"/>
    <property type="evidence" value="ECO:0007669"/>
    <property type="project" value="TreeGrafter"/>
</dbReference>
<evidence type="ECO:0000259" key="6">
    <source>
        <dbReference type="PROSITE" id="PS50977"/>
    </source>
</evidence>
<dbReference type="KEGG" id="iva:Isova_0091"/>
<dbReference type="PANTHER" id="PTHR30055">
    <property type="entry name" value="HTH-TYPE TRANSCRIPTIONAL REGULATOR RUTR"/>
    <property type="match status" value="1"/>
</dbReference>
<name>F6FQU0_ISOV2</name>
<dbReference type="EMBL" id="CP002810">
    <property type="protein sequence ID" value="AEG42905.1"/>
    <property type="molecule type" value="Genomic_DNA"/>
</dbReference>
<dbReference type="GO" id="GO:0003700">
    <property type="term" value="F:DNA-binding transcription factor activity"/>
    <property type="evidence" value="ECO:0007669"/>
    <property type="project" value="TreeGrafter"/>
</dbReference>
<feature type="DNA-binding region" description="H-T-H motif" evidence="4">
    <location>
        <begin position="45"/>
        <end position="64"/>
    </location>
</feature>
<keyword evidence="1" id="KW-0805">Transcription regulation</keyword>
<evidence type="ECO:0000313" key="7">
    <source>
        <dbReference type="EMBL" id="AEG42905.1"/>
    </source>
</evidence>
<keyword evidence="3" id="KW-0804">Transcription</keyword>